<feature type="compositionally biased region" description="Pro residues" evidence="1">
    <location>
        <begin position="126"/>
        <end position="142"/>
    </location>
</feature>
<feature type="region of interest" description="Disordered" evidence="1">
    <location>
        <begin position="1"/>
        <end position="142"/>
    </location>
</feature>
<name>A0A4V0ZJY9_9ACTN</name>
<sequence>MSDNGPYTQPPQYPEGEGGSGGQQPPYGGGYGQPGPEQGAPQPGQPYGSGPYQAPQQPPYPQQPQSGPYGDPSGAHPAGPYGDPSGGQPGYGQPGYGQPGYGPQQPAPHFQQPADQQMFAGGGQPPYGPPPGGPMGPGGGYPPPKKSNAGLFVVVGGGAVIVILVIAVLVVLLRNPGGGQQPVADPTPDPAETGSTPEETPTESEGTEQASDSGPPYALPEEPCSTIPEDMLGEHGVEDGSKSLTDSSSTCNWYIDGEGDTYGSLSVSYATPYAGSDSVEGAKEEFQSNVDYATDEGNSYSELEVHNEEEADLGDEAVLVFSTEVVLDTQDSVATMLIRKGNMNIEVRYSLSPGLNADKDTPAPLEFSDVESMMHDFGKESLTPIGG</sequence>
<organism evidence="3 4">
    <name type="scientific">Streptomonospora litoralis</name>
    <dbReference type="NCBI Taxonomy" id="2498135"/>
    <lineage>
        <taxon>Bacteria</taxon>
        <taxon>Bacillati</taxon>
        <taxon>Actinomycetota</taxon>
        <taxon>Actinomycetes</taxon>
        <taxon>Streptosporangiales</taxon>
        <taxon>Nocardiopsidaceae</taxon>
        <taxon>Streptomonospora</taxon>
    </lineage>
</organism>
<gene>
    <name evidence="3" type="ORF">EKD16_16865</name>
</gene>
<reference evidence="3 4" key="1">
    <citation type="submission" date="2019-02" db="EMBL/GenBank/DDBJ databases">
        <authorList>
            <person name="Khodamoradi S."/>
            <person name="Hahnke R.L."/>
            <person name="Kaempfer P."/>
            <person name="Schumann P."/>
            <person name="Rohde M."/>
            <person name="Steinert M."/>
            <person name="Luzhetskyy A."/>
            <person name="Wink J."/>
            <person name="Ruckert C."/>
        </authorList>
    </citation>
    <scope>NUCLEOTIDE SEQUENCE [LARGE SCALE GENOMIC DNA]</scope>
    <source>
        <strain evidence="3 4">M2</strain>
    </source>
</reference>
<evidence type="ECO:0000313" key="4">
    <source>
        <dbReference type="Proteomes" id="UP000292235"/>
    </source>
</evidence>
<keyword evidence="2" id="KW-0472">Membrane</keyword>
<accession>A0A4V0ZJY9</accession>
<keyword evidence="4" id="KW-1185">Reference proteome</keyword>
<dbReference type="KEGG" id="strr:EKD16_16865"/>
<evidence type="ECO:0008006" key="5">
    <source>
        <dbReference type="Google" id="ProtNLM"/>
    </source>
</evidence>
<feature type="compositionally biased region" description="Low complexity" evidence="1">
    <location>
        <begin position="101"/>
        <end position="117"/>
    </location>
</feature>
<keyword evidence="2" id="KW-1133">Transmembrane helix</keyword>
<evidence type="ECO:0000256" key="2">
    <source>
        <dbReference type="SAM" id="Phobius"/>
    </source>
</evidence>
<feature type="region of interest" description="Disordered" evidence="1">
    <location>
        <begin position="179"/>
        <end position="228"/>
    </location>
</feature>
<dbReference type="RefSeq" id="WP_242677008.1">
    <property type="nucleotide sequence ID" value="NZ_CP036455.1"/>
</dbReference>
<feature type="compositionally biased region" description="Gly residues" evidence="1">
    <location>
        <begin position="16"/>
        <end position="33"/>
    </location>
</feature>
<dbReference type="AlphaFoldDB" id="A0A4V0ZJY9"/>
<feature type="compositionally biased region" description="Low complexity" evidence="1">
    <location>
        <begin position="34"/>
        <end position="55"/>
    </location>
</feature>
<proteinExistence type="predicted"/>
<feature type="transmembrane region" description="Helical" evidence="2">
    <location>
        <begin position="151"/>
        <end position="173"/>
    </location>
</feature>
<feature type="compositionally biased region" description="Gly residues" evidence="1">
    <location>
        <begin position="84"/>
        <end position="100"/>
    </location>
</feature>
<protein>
    <recommendedName>
        <fullName evidence="5">DUF3558 domain-containing protein</fullName>
    </recommendedName>
</protein>
<dbReference type="EMBL" id="CP036455">
    <property type="protein sequence ID" value="QBI55142.1"/>
    <property type="molecule type" value="Genomic_DNA"/>
</dbReference>
<dbReference type="Proteomes" id="UP000292235">
    <property type="component" value="Chromosome"/>
</dbReference>
<evidence type="ECO:0000313" key="3">
    <source>
        <dbReference type="EMBL" id="QBI55142.1"/>
    </source>
</evidence>
<evidence type="ECO:0000256" key="1">
    <source>
        <dbReference type="SAM" id="MobiDB-lite"/>
    </source>
</evidence>
<keyword evidence="2" id="KW-0812">Transmembrane</keyword>